<dbReference type="Gene3D" id="3.90.76.10">
    <property type="entry name" value="Dipeptide-binding Protein, Domain 1"/>
    <property type="match status" value="1"/>
</dbReference>
<gene>
    <name evidence="3" type="ORF">GCM10010102_29750</name>
</gene>
<dbReference type="Proteomes" id="UP000655589">
    <property type="component" value="Unassembled WGS sequence"/>
</dbReference>
<dbReference type="PROSITE" id="PS51257">
    <property type="entry name" value="PROKAR_LIPOPROTEIN"/>
    <property type="match status" value="1"/>
</dbReference>
<keyword evidence="4" id="KW-1185">Reference proteome</keyword>
<accession>A0A8H9GJ86</accession>
<proteinExistence type="predicted"/>
<dbReference type="AlphaFoldDB" id="A0A8H9GJ86"/>
<dbReference type="CDD" id="cd08509">
    <property type="entry name" value="PBP2_TmCBP_oligosaccharides_like"/>
    <property type="match status" value="1"/>
</dbReference>
<sequence>MGHARTGHARIRRRVTALALGLVLLTSACAGGASSADGTAGGRSDTMVYGKTDGGTTFVHNYNVVGPAVDKAPNMELVYEPLMRVDYSNGAVVEPWLAESWEFDDAGTALTIHLREGVTFSDGEPFTADDAVYSLNLPVEQPEFSIAGVTYEKAEKVDDLTVLVTFAEPAFATVKQFANILLPMVPEHVWSEQDLNTWTNPEPVGTGPFTVAEFKPQQVTLAARDDYWGGELPVSTYKIIPASQDAAKAQLLRGDIDIAQGSWANGEEEYTAKDPEHNLYQLYPNGGAMSALFNAGRPPFDDVHVRRALALTMDRSAITATLQRPGTEAGPTGLNDTVYDGWVDPEHTEPWPVDAQAALDELAAGGWTVEDGALVKDGESYRPTIVFNNDWAWGSYADILINGWRDTLGLEVEPKGQPTAGYYDAMNLGTFDIAAASTGGAGVYGVYGFLHSDFVVPEGESATLNQGRWESAEADAVIDGMERTDDEAELKELGLQMQRLVVEEVPFSPLYDNFWFVEINATRWQGWPTPDEFDHIPMVGLGPDFILTLLDLEPAED</sequence>
<organism evidence="3 4">
    <name type="scientific">Promicromonospora citrea</name>
    <dbReference type="NCBI Taxonomy" id="43677"/>
    <lineage>
        <taxon>Bacteria</taxon>
        <taxon>Bacillati</taxon>
        <taxon>Actinomycetota</taxon>
        <taxon>Actinomycetes</taxon>
        <taxon>Micrococcales</taxon>
        <taxon>Promicromonosporaceae</taxon>
        <taxon>Promicromonospora</taxon>
    </lineage>
</organism>
<evidence type="ECO:0000313" key="3">
    <source>
        <dbReference type="EMBL" id="GGM32402.1"/>
    </source>
</evidence>
<dbReference type="RefSeq" id="WP_229785570.1">
    <property type="nucleotide sequence ID" value="NZ_BMPT01000012.1"/>
</dbReference>
<feature type="domain" description="Solute-binding protein family 5" evidence="2">
    <location>
        <begin position="93"/>
        <end position="441"/>
    </location>
</feature>
<evidence type="ECO:0000259" key="2">
    <source>
        <dbReference type="Pfam" id="PF00496"/>
    </source>
</evidence>
<dbReference type="InterPro" id="IPR000914">
    <property type="entry name" value="SBP_5_dom"/>
</dbReference>
<comment type="caution">
    <text evidence="3">The sequence shown here is derived from an EMBL/GenBank/DDBJ whole genome shotgun (WGS) entry which is preliminary data.</text>
</comment>
<keyword evidence="1" id="KW-0732">Signal</keyword>
<reference evidence="3" key="1">
    <citation type="journal article" date="2014" name="Int. J. Syst. Evol. Microbiol.">
        <title>Complete genome sequence of Corynebacterium casei LMG S-19264T (=DSM 44701T), isolated from a smear-ripened cheese.</title>
        <authorList>
            <consortium name="US DOE Joint Genome Institute (JGI-PGF)"/>
            <person name="Walter F."/>
            <person name="Albersmeier A."/>
            <person name="Kalinowski J."/>
            <person name="Ruckert C."/>
        </authorList>
    </citation>
    <scope>NUCLEOTIDE SEQUENCE</scope>
    <source>
        <strain evidence="3">JCM 3051</strain>
    </source>
</reference>
<dbReference type="Gene3D" id="3.10.105.10">
    <property type="entry name" value="Dipeptide-binding Protein, Domain 3"/>
    <property type="match status" value="1"/>
</dbReference>
<evidence type="ECO:0000313" key="4">
    <source>
        <dbReference type="Proteomes" id="UP000655589"/>
    </source>
</evidence>
<feature type="chain" id="PRO_5039565104" evidence="1">
    <location>
        <begin position="31"/>
        <end position="557"/>
    </location>
</feature>
<dbReference type="EMBL" id="BMPT01000012">
    <property type="protein sequence ID" value="GGM32402.1"/>
    <property type="molecule type" value="Genomic_DNA"/>
</dbReference>
<dbReference type="Gene3D" id="3.40.190.10">
    <property type="entry name" value="Periplasmic binding protein-like II"/>
    <property type="match status" value="1"/>
</dbReference>
<dbReference type="PANTHER" id="PTHR30290">
    <property type="entry name" value="PERIPLASMIC BINDING COMPONENT OF ABC TRANSPORTER"/>
    <property type="match status" value="1"/>
</dbReference>
<dbReference type="PANTHER" id="PTHR30290:SF16">
    <property type="entry name" value="OLIGOPEPTIDE ABC TRANSPORTER, PERIPLASMIC OLIGOPEPTIDE-BINDING PROTEIN"/>
    <property type="match status" value="1"/>
</dbReference>
<dbReference type="GO" id="GO:0015833">
    <property type="term" value="P:peptide transport"/>
    <property type="evidence" value="ECO:0007669"/>
    <property type="project" value="TreeGrafter"/>
</dbReference>
<dbReference type="InterPro" id="IPR039424">
    <property type="entry name" value="SBP_5"/>
</dbReference>
<protein>
    <submittedName>
        <fullName evidence="3">Peptide ABC transporter substrate-binding protein</fullName>
    </submittedName>
</protein>
<reference evidence="3" key="2">
    <citation type="submission" date="2020-09" db="EMBL/GenBank/DDBJ databases">
        <authorList>
            <person name="Sun Q."/>
            <person name="Ohkuma M."/>
        </authorList>
    </citation>
    <scope>NUCLEOTIDE SEQUENCE</scope>
    <source>
        <strain evidence="3">JCM 3051</strain>
    </source>
</reference>
<feature type="signal peptide" evidence="1">
    <location>
        <begin position="1"/>
        <end position="30"/>
    </location>
</feature>
<evidence type="ECO:0000256" key="1">
    <source>
        <dbReference type="SAM" id="SignalP"/>
    </source>
</evidence>
<dbReference type="GO" id="GO:1904680">
    <property type="term" value="F:peptide transmembrane transporter activity"/>
    <property type="evidence" value="ECO:0007669"/>
    <property type="project" value="TreeGrafter"/>
</dbReference>
<name>A0A8H9GJ86_9MICO</name>
<dbReference type="SUPFAM" id="SSF53850">
    <property type="entry name" value="Periplasmic binding protein-like II"/>
    <property type="match status" value="1"/>
</dbReference>
<dbReference type="Pfam" id="PF00496">
    <property type="entry name" value="SBP_bac_5"/>
    <property type="match status" value="1"/>
</dbReference>